<reference evidence="1" key="1">
    <citation type="submission" date="2022-01" db="EMBL/GenBank/DDBJ databases">
        <authorList>
            <person name="Lagorce A."/>
        </authorList>
    </citation>
    <scope>NUCLEOTIDE SEQUENCE</scope>
    <source>
        <strain evidence="1">Th15_F1_A12</strain>
    </source>
</reference>
<proteinExistence type="predicted"/>
<evidence type="ECO:0000313" key="1">
    <source>
        <dbReference type="EMBL" id="CAH1597323.1"/>
    </source>
</evidence>
<organism evidence="1 2">
    <name type="scientific">Vibrio jasicida</name>
    <dbReference type="NCBI Taxonomy" id="766224"/>
    <lineage>
        <taxon>Bacteria</taxon>
        <taxon>Pseudomonadati</taxon>
        <taxon>Pseudomonadota</taxon>
        <taxon>Gammaproteobacteria</taxon>
        <taxon>Vibrionales</taxon>
        <taxon>Vibrionaceae</taxon>
        <taxon>Vibrio</taxon>
    </lineage>
</organism>
<sequence>MLSIMGFTNQFIFPDVNVDYWIKVLWPELAKSRRNECKQIYGVR</sequence>
<comment type="caution">
    <text evidence="1">The sequence shown here is derived from an EMBL/GenBank/DDBJ whole genome shotgun (WGS) entry which is preliminary data.</text>
</comment>
<accession>A0AAU9QR19</accession>
<dbReference type="AlphaFoldDB" id="A0AAU9QR19"/>
<dbReference type="Proteomes" id="UP001295462">
    <property type="component" value="Unassembled WGS sequence"/>
</dbReference>
<evidence type="ECO:0000313" key="2">
    <source>
        <dbReference type="Proteomes" id="UP001295462"/>
    </source>
</evidence>
<name>A0AAU9QR19_9VIBR</name>
<gene>
    <name evidence="1" type="ORF">THF1A12_320010</name>
</gene>
<protein>
    <submittedName>
        <fullName evidence="1">Uncharacterized protein</fullName>
    </submittedName>
</protein>
<dbReference type="EMBL" id="CAKMUD010000086">
    <property type="protein sequence ID" value="CAH1597323.1"/>
    <property type="molecule type" value="Genomic_DNA"/>
</dbReference>